<dbReference type="GO" id="GO:0008081">
    <property type="term" value="F:phosphoric diester hydrolase activity"/>
    <property type="evidence" value="ECO:0000318"/>
    <property type="project" value="GO_Central"/>
</dbReference>
<evidence type="ECO:0000313" key="9">
    <source>
        <dbReference type="Proteomes" id="UP000008810"/>
    </source>
</evidence>
<dbReference type="GO" id="GO:0006284">
    <property type="term" value="P:base-excision repair"/>
    <property type="evidence" value="ECO:0000318"/>
    <property type="project" value="GO_Central"/>
</dbReference>
<dbReference type="InterPro" id="IPR004808">
    <property type="entry name" value="AP_endonuc_1"/>
</dbReference>
<dbReference type="Gene3D" id="3.60.10.10">
    <property type="entry name" value="Endonuclease/exonuclease/phosphatase"/>
    <property type="match status" value="1"/>
</dbReference>
<dbReference type="InterPro" id="IPR005135">
    <property type="entry name" value="Endo/exonuclease/phosphatase"/>
</dbReference>
<keyword evidence="9" id="KW-1185">Reference proteome</keyword>
<evidence type="ECO:0000256" key="2">
    <source>
        <dbReference type="ARBA" id="ARBA00007092"/>
    </source>
</evidence>
<evidence type="ECO:0000313" key="8">
    <source>
        <dbReference type="EnsemblPlants" id="PNT69582"/>
    </source>
</evidence>
<keyword evidence="5" id="KW-0460">Magnesium</keyword>
<dbReference type="GO" id="GO:0008311">
    <property type="term" value="F:double-stranded DNA 3'-5' DNA exonuclease activity"/>
    <property type="evidence" value="ECO:0000318"/>
    <property type="project" value="GO_Central"/>
</dbReference>
<dbReference type="InterPro" id="IPR036691">
    <property type="entry name" value="Endo/exonu/phosph_ase_sf"/>
</dbReference>
<proteinExistence type="inferred from homology"/>
<dbReference type="OrthoDB" id="691898at2759"/>
<dbReference type="PANTHER" id="PTHR22748">
    <property type="entry name" value="AP ENDONUCLEASE"/>
    <property type="match status" value="1"/>
</dbReference>
<dbReference type="GO" id="GO:0003906">
    <property type="term" value="F:DNA-(apurinic or apyrimidinic site) endonuclease activity"/>
    <property type="evidence" value="ECO:0000318"/>
    <property type="project" value="GO_Central"/>
</dbReference>
<dbReference type="PANTHER" id="PTHR22748:SF19">
    <property type="entry name" value="ENDONUCLEASE_EXONUCLEASE_PHOSPHATASE DOMAIN-CONTAINING PROTEIN"/>
    <property type="match status" value="1"/>
</dbReference>
<dbReference type="SUPFAM" id="SSF56219">
    <property type="entry name" value="DNase I-like"/>
    <property type="match status" value="1"/>
</dbReference>
<evidence type="ECO:0000256" key="4">
    <source>
        <dbReference type="ARBA" id="ARBA00022801"/>
    </source>
</evidence>
<evidence type="ECO:0000313" key="7">
    <source>
        <dbReference type="EMBL" id="PNT69582.1"/>
    </source>
</evidence>
<reference evidence="7" key="2">
    <citation type="submission" date="2017-06" db="EMBL/GenBank/DDBJ databases">
        <title>WGS assembly of Brachypodium distachyon.</title>
        <authorList>
            <consortium name="The International Brachypodium Initiative"/>
            <person name="Lucas S."/>
            <person name="Harmon-Smith M."/>
            <person name="Lail K."/>
            <person name="Tice H."/>
            <person name="Grimwood J."/>
            <person name="Bruce D."/>
            <person name="Barry K."/>
            <person name="Shu S."/>
            <person name="Lindquist E."/>
            <person name="Wang M."/>
            <person name="Pitluck S."/>
            <person name="Vogel J.P."/>
            <person name="Garvin D.F."/>
            <person name="Mockler T.C."/>
            <person name="Schmutz J."/>
            <person name="Rokhsar D."/>
            <person name="Bevan M.W."/>
        </authorList>
    </citation>
    <scope>NUCLEOTIDE SEQUENCE</scope>
    <source>
        <strain evidence="7">Bd21</strain>
    </source>
</reference>
<dbReference type="EMBL" id="CM000882">
    <property type="protein sequence ID" value="PNT69582.1"/>
    <property type="molecule type" value="Genomic_DNA"/>
</dbReference>
<dbReference type="Pfam" id="PF03372">
    <property type="entry name" value="Exo_endo_phos"/>
    <property type="match status" value="1"/>
</dbReference>
<reference evidence="8" key="3">
    <citation type="submission" date="2018-08" db="UniProtKB">
        <authorList>
            <consortium name="EnsemblPlants"/>
        </authorList>
    </citation>
    <scope>IDENTIFICATION</scope>
    <source>
        <strain evidence="8">cv. Bd21</strain>
    </source>
</reference>
<evidence type="ECO:0000256" key="3">
    <source>
        <dbReference type="ARBA" id="ARBA00022723"/>
    </source>
</evidence>
<dbReference type="AlphaFoldDB" id="A0A2K2D5M1"/>
<name>A0A2K2D5M1_BRADI</name>
<dbReference type="Gramene" id="PNT69582">
    <property type="protein sequence ID" value="PNT69582"/>
    <property type="gene ID" value="BRADI_3g58115v3"/>
</dbReference>
<sequence>MNDAFCPILCWNVRGLNNPARRAAVCELATSAKAGILCLQETKMASIDAAAACEIAGPSRRSRLCLPAVGTRGGMAIFWNLVLVDISIPQVLQFSISAVVTVLHSGFVFVISTVYGPVDDALKPDFLQEMRAISTGPGTPWLIAGDFNLIYEARDKNNLNLCRRLMGQFRVAIDHAEIFELAC</sequence>
<dbReference type="EnsemblPlants" id="PNT69582">
    <property type="protein sequence ID" value="PNT69582"/>
    <property type="gene ID" value="BRADI_3g58115v3"/>
</dbReference>
<reference evidence="7 8" key="1">
    <citation type="journal article" date="2010" name="Nature">
        <title>Genome sequencing and analysis of the model grass Brachypodium distachyon.</title>
        <authorList>
            <consortium name="International Brachypodium Initiative"/>
        </authorList>
    </citation>
    <scope>NUCLEOTIDE SEQUENCE [LARGE SCALE GENOMIC DNA]</scope>
    <source>
        <strain evidence="7 8">Bd21</strain>
    </source>
</reference>
<comment type="cofactor">
    <cofactor evidence="1">
        <name>Mg(2+)</name>
        <dbReference type="ChEBI" id="CHEBI:18420"/>
    </cofactor>
</comment>
<evidence type="ECO:0000256" key="1">
    <source>
        <dbReference type="ARBA" id="ARBA00001946"/>
    </source>
</evidence>
<evidence type="ECO:0000256" key="5">
    <source>
        <dbReference type="ARBA" id="ARBA00022842"/>
    </source>
</evidence>
<accession>A0A2K2D5M1</accession>
<keyword evidence="3" id="KW-0479">Metal-binding</keyword>
<dbReference type="InParanoid" id="A0A2K2D5M1"/>
<protein>
    <recommendedName>
        <fullName evidence="6">Endonuclease/exonuclease/phosphatase domain-containing protein</fullName>
    </recommendedName>
</protein>
<evidence type="ECO:0000259" key="6">
    <source>
        <dbReference type="Pfam" id="PF03372"/>
    </source>
</evidence>
<comment type="similarity">
    <text evidence="2">Belongs to the DNA repair enzymes AP/ExoA family.</text>
</comment>
<gene>
    <name evidence="7" type="ORF">BRADI_3g58115v3</name>
</gene>
<feature type="domain" description="Endonuclease/exonuclease/phosphatase" evidence="6">
    <location>
        <begin position="10"/>
        <end position="166"/>
    </location>
</feature>
<dbReference type="Proteomes" id="UP000008810">
    <property type="component" value="Chromosome 3"/>
</dbReference>
<dbReference type="GO" id="GO:0046872">
    <property type="term" value="F:metal ion binding"/>
    <property type="evidence" value="ECO:0007669"/>
    <property type="project" value="UniProtKB-KW"/>
</dbReference>
<dbReference type="GO" id="GO:0005634">
    <property type="term" value="C:nucleus"/>
    <property type="evidence" value="ECO:0000318"/>
    <property type="project" value="GO_Central"/>
</dbReference>
<organism evidence="7">
    <name type="scientific">Brachypodium distachyon</name>
    <name type="common">Purple false brome</name>
    <name type="synonym">Trachynia distachya</name>
    <dbReference type="NCBI Taxonomy" id="15368"/>
    <lineage>
        <taxon>Eukaryota</taxon>
        <taxon>Viridiplantae</taxon>
        <taxon>Streptophyta</taxon>
        <taxon>Embryophyta</taxon>
        <taxon>Tracheophyta</taxon>
        <taxon>Spermatophyta</taxon>
        <taxon>Magnoliopsida</taxon>
        <taxon>Liliopsida</taxon>
        <taxon>Poales</taxon>
        <taxon>Poaceae</taxon>
        <taxon>BOP clade</taxon>
        <taxon>Pooideae</taxon>
        <taxon>Stipodae</taxon>
        <taxon>Brachypodieae</taxon>
        <taxon>Brachypodium</taxon>
    </lineage>
</organism>
<keyword evidence="4" id="KW-0378">Hydrolase</keyword>